<dbReference type="EMBL" id="NNAY01005077">
    <property type="protein sequence ID" value="OXU17035.1"/>
    <property type="molecule type" value="Genomic_DNA"/>
</dbReference>
<proteinExistence type="predicted"/>
<reference evidence="2 3" key="1">
    <citation type="journal article" date="2017" name="Curr. Biol.">
        <title>The Evolution of Venom by Co-option of Single-Copy Genes.</title>
        <authorList>
            <person name="Martinson E.O."/>
            <person name="Mrinalini"/>
            <person name="Kelkar Y.D."/>
            <person name="Chang C.H."/>
            <person name="Werren J.H."/>
        </authorList>
    </citation>
    <scope>NUCLEOTIDE SEQUENCE [LARGE SCALE GENOMIC DNA]</scope>
    <source>
        <strain evidence="2 3">Alberta</strain>
        <tissue evidence="2">Whole body</tissue>
    </source>
</reference>
<feature type="region of interest" description="Disordered" evidence="1">
    <location>
        <begin position="123"/>
        <end position="164"/>
    </location>
</feature>
<dbReference type="Proteomes" id="UP000215335">
    <property type="component" value="Unassembled WGS sequence"/>
</dbReference>
<dbReference type="AlphaFoldDB" id="A0A232EF98"/>
<protein>
    <submittedName>
        <fullName evidence="2">Uncharacterized protein</fullName>
    </submittedName>
</protein>
<feature type="compositionally biased region" description="Polar residues" evidence="1">
    <location>
        <begin position="155"/>
        <end position="164"/>
    </location>
</feature>
<sequence length="248" mass="27654">MDGLKTGHRPIASGHAGLLQHTQLYKLAPLDFDDDPVPCNADLHVYCCSTRTLACSTATICFLQNLIRFLHILVQQSLTQLARAATTTNGAALTTKKRHLALESIKLKTAHYTTRAQERVYDRTPHQIQGRGGGDKRQRGADAAPIDQQCRKSDQPQANQPTTNPSLLLLPASIIKTFTPQMIKVVQLQQQQVLKDKIRKIIGLLRVSTLVENNPTVDYGWPTNLLKTSLWQTVGKHFYQSMNVVKLV</sequence>
<evidence type="ECO:0000256" key="1">
    <source>
        <dbReference type="SAM" id="MobiDB-lite"/>
    </source>
</evidence>
<organism evidence="2 3">
    <name type="scientific">Trichomalopsis sarcophagae</name>
    <dbReference type="NCBI Taxonomy" id="543379"/>
    <lineage>
        <taxon>Eukaryota</taxon>
        <taxon>Metazoa</taxon>
        <taxon>Ecdysozoa</taxon>
        <taxon>Arthropoda</taxon>
        <taxon>Hexapoda</taxon>
        <taxon>Insecta</taxon>
        <taxon>Pterygota</taxon>
        <taxon>Neoptera</taxon>
        <taxon>Endopterygota</taxon>
        <taxon>Hymenoptera</taxon>
        <taxon>Apocrita</taxon>
        <taxon>Proctotrupomorpha</taxon>
        <taxon>Chalcidoidea</taxon>
        <taxon>Pteromalidae</taxon>
        <taxon>Pteromalinae</taxon>
        <taxon>Trichomalopsis</taxon>
    </lineage>
</organism>
<evidence type="ECO:0000313" key="2">
    <source>
        <dbReference type="EMBL" id="OXU17035.1"/>
    </source>
</evidence>
<evidence type="ECO:0000313" key="3">
    <source>
        <dbReference type="Proteomes" id="UP000215335"/>
    </source>
</evidence>
<accession>A0A232EF98</accession>
<name>A0A232EF98_9HYME</name>
<gene>
    <name evidence="2" type="ORF">TSAR_016772</name>
</gene>
<comment type="caution">
    <text evidence="2">The sequence shown here is derived from an EMBL/GenBank/DDBJ whole genome shotgun (WGS) entry which is preliminary data.</text>
</comment>
<keyword evidence="3" id="KW-1185">Reference proteome</keyword>